<proteinExistence type="predicted"/>
<evidence type="ECO:0000313" key="2">
    <source>
        <dbReference type="Proteomes" id="UP000306888"/>
    </source>
</evidence>
<reference evidence="1 2" key="1">
    <citation type="submission" date="2019-04" db="EMBL/GenBank/DDBJ databases">
        <title>Microbes associate with the intestines of laboratory mice.</title>
        <authorList>
            <person name="Navarre W."/>
            <person name="Wong E."/>
            <person name="Huang K."/>
            <person name="Tropini C."/>
            <person name="Ng K."/>
            <person name="Yu B."/>
        </authorList>
    </citation>
    <scope>NUCLEOTIDE SEQUENCE [LARGE SCALE GENOMIC DNA]</scope>
    <source>
        <strain evidence="1 2">NM50_B9-20</strain>
    </source>
</reference>
<dbReference type="Proteomes" id="UP000306888">
    <property type="component" value="Unassembled WGS sequence"/>
</dbReference>
<dbReference type="AlphaFoldDB" id="A0A4S2DIR3"/>
<dbReference type="EMBL" id="SRYR01000004">
    <property type="protein sequence ID" value="TGY42057.1"/>
    <property type="molecule type" value="Genomic_DNA"/>
</dbReference>
<organism evidence="1 2">
    <name type="scientific">Clostridium sartagoforme</name>
    <dbReference type="NCBI Taxonomy" id="84031"/>
    <lineage>
        <taxon>Bacteria</taxon>
        <taxon>Bacillati</taxon>
        <taxon>Bacillota</taxon>
        <taxon>Clostridia</taxon>
        <taxon>Eubacteriales</taxon>
        <taxon>Clostridiaceae</taxon>
        <taxon>Clostridium</taxon>
    </lineage>
</organism>
<protein>
    <submittedName>
        <fullName evidence="1">Uncharacterized protein</fullName>
    </submittedName>
</protein>
<evidence type="ECO:0000313" key="1">
    <source>
        <dbReference type="EMBL" id="TGY42057.1"/>
    </source>
</evidence>
<dbReference type="RefSeq" id="WP_136006957.1">
    <property type="nucleotide sequence ID" value="NZ_SRYR01000004.1"/>
</dbReference>
<accession>A0A4S2DIR3</accession>
<sequence length="116" mass="12934">MYGFPPLQLTVVSITNNTDKTINDISFNYEGSMTNDVVIPTLKANSNKQTGISTIHLQDHSNIMMYNKVNGETFSYILKPDIINPGIAVKYSGVLRIRINDVKENGELEIAVTIEE</sequence>
<name>A0A4S2DIR3_9CLOT</name>
<dbReference type="OrthoDB" id="1908687at2"/>
<keyword evidence="2" id="KW-1185">Reference proteome</keyword>
<comment type="caution">
    <text evidence="1">The sequence shown here is derived from an EMBL/GenBank/DDBJ whole genome shotgun (WGS) entry which is preliminary data.</text>
</comment>
<gene>
    <name evidence="1" type="ORF">E5347_09990</name>
</gene>